<comment type="caution">
    <text evidence="3">The sequence shown here is derived from an EMBL/GenBank/DDBJ whole genome shotgun (WGS) entry which is preliminary data.</text>
</comment>
<gene>
    <name evidence="2" type="ORF">Poli38472_011640</name>
    <name evidence="3" type="ORF">Poli38472_011642</name>
</gene>
<accession>A0A8K1CJS8</accession>
<feature type="signal peptide" evidence="1">
    <location>
        <begin position="1"/>
        <end position="22"/>
    </location>
</feature>
<protein>
    <submittedName>
        <fullName evidence="3">Uncharacterized protein</fullName>
    </submittedName>
</protein>
<dbReference type="EMBL" id="SPLM01000039">
    <property type="protein sequence ID" value="TMW64760.1"/>
    <property type="molecule type" value="Genomic_DNA"/>
</dbReference>
<evidence type="ECO:0000313" key="2">
    <source>
        <dbReference type="EMBL" id="TMW64760.1"/>
    </source>
</evidence>
<feature type="chain" id="PRO_5036272188" evidence="1">
    <location>
        <begin position="23"/>
        <end position="547"/>
    </location>
</feature>
<proteinExistence type="predicted"/>
<dbReference type="EMBL" id="SPLM01000039">
    <property type="protein sequence ID" value="TMW64762.1"/>
    <property type="molecule type" value="Genomic_DNA"/>
</dbReference>
<dbReference type="AlphaFoldDB" id="A0A8K1CJS8"/>
<evidence type="ECO:0000256" key="1">
    <source>
        <dbReference type="SAM" id="SignalP"/>
    </source>
</evidence>
<keyword evidence="1" id="KW-0732">Signal</keyword>
<organism evidence="3 4">
    <name type="scientific">Pythium oligandrum</name>
    <name type="common">Mycoparasitic fungus</name>
    <dbReference type="NCBI Taxonomy" id="41045"/>
    <lineage>
        <taxon>Eukaryota</taxon>
        <taxon>Sar</taxon>
        <taxon>Stramenopiles</taxon>
        <taxon>Oomycota</taxon>
        <taxon>Peronosporomycetes</taxon>
        <taxon>Pythiales</taxon>
        <taxon>Pythiaceae</taxon>
        <taxon>Pythium</taxon>
    </lineage>
</organism>
<dbReference type="Proteomes" id="UP000794436">
    <property type="component" value="Unassembled WGS sequence"/>
</dbReference>
<dbReference type="OrthoDB" id="155171at2759"/>
<keyword evidence="4" id="KW-1185">Reference proteome</keyword>
<evidence type="ECO:0000313" key="4">
    <source>
        <dbReference type="Proteomes" id="UP000794436"/>
    </source>
</evidence>
<evidence type="ECO:0000313" key="3">
    <source>
        <dbReference type="EMBL" id="TMW64762.1"/>
    </source>
</evidence>
<name>A0A8K1CJS8_PYTOL</name>
<sequence>MVNLRAACLLAVSLAPLLACNAEYDVIADDDVRGVVYAEERAFVTEERAANGLPRWIGPTIGEPSDKACYRKTIRTKQCPPGYDFDKVATCWVQCPLEYPVECGMECLPQNSDCTEAILSKVTSVATAALNAASSGVFGQLAKASKGVQQGFKCGQQLLSAVQKVQGYIDELKSSGKVGSSTDEILFALSKSTFVTSDLTNAVATCLGKPVPTSAEKADDIAKMVSNIAAKALDAKSQGKNLLEPKNFIEFVSDVGLGTAMPEVKAEDVSKIKDTVTAGMGCGDAVNSVVNRVVAMVKEAKTKDASATVEALRLAVMSSDLVLKELPDAVTGCFDAKMPDAFKKRDEVLKAVHVVLDGAIEASSKEDKPLSTSEYALRIVDLGLDAIAMFDPTGIANMAKEFVQPICGPSSFIGEIDDGSADKALGLRSMEKAFMSSSGDWKKQGDGKLSITFKSVDDKDVEVILHSGGDEKAKVKVAKGQTVEWSAPLAEYGGKTLYLDRWRSGFLGIPGTGGGSLLLWVPGSSTGGLKLDVTLNPTSFKDKSLRG</sequence>
<reference evidence="3" key="1">
    <citation type="submission" date="2019-03" db="EMBL/GenBank/DDBJ databases">
        <title>Long read genome sequence of the mycoparasitic Pythium oligandrum ATCC 38472 isolated from sugarbeet rhizosphere.</title>
        <authorList>
            <person name="Gaulin E."/>
        </authorList>
    </citation>
    <scope>NUCLEOTIDE SEQUENCE</scope>
    <source>
        <strain evidence="3">ATCC 38472_TT</strain>
    </source>
</reference>